<name>A0ACC3YDD9_COLTU</name>
<evidence type="ECO:0000313" key="2">
    <source>
        <dbReference type="Proteomes" id="UP000805649"/>
    </source>
</evidence>
<accession>A0ACC3YDD9</accession>
<comment type="caution">
    <text evidence="1">The sequence shown here is derived from an EMBL/GenBank/DDBJ whole genome shotgun (WGS) entry which is preliminary data.</text>
</comment>
<evidence type="ECO:0000313" key="1">
    <source>
        <dbReference type="EMBL" id="KAL0929776.1"/>
    </source>
</evidence>
<organism evidence="1 2">
    <name type="scientific">Colletotrichum truncatum</name>
    <name type="common">Anthracnose fungus</name>
    <name type="synonym">Colletotrichum capsici</name>
    <dbReference type="NCBI Taxonomy" id="5467"/>
    <lineage>
        <taxon>Eukaryota</taxon>
        <taxon>Fungi</taxon>
        <taxon>Dikarya</taxon>
        <taxon>Ascomycota</taxon>
        <taxon>Pezizomycotina</taxon>
        <taxon>Sordariomycetes</taxon>
        <taxon>Hypocreomycetidae</taxon>
        <taxon>Glomerellales</taxon>
        <taxon>Glomerellaceae</taxon>
        <taxon>Colletotrichum</taxon>
        <taxon>Colletotrichum truncatum species complex</taxon>
    </lineage>
</organism>
<reference evidence="1 2" key="1">
    <citation type="journal article" date="2020" name="Phytopathology">
        <title>Genome Sequence Resources of Colletotrichum truncatum, C. plurivorum, C. musicola, and C. sojae: Four Species Pathogenic to Soybean (Glycine max).</title>
        <authorList>
            <person name="Rogerio F."/>
            <person name="Boufleur T.R."/>
            <person name="Ciampi-Guillardi M."/>
            <person name="Sukno S.A."/>
            <person name="Thon M.R."/>
            <person name="Massola Junior N.S."/>
            <person name="Baroncelli R."/>
        </authorList>
    </citation>
    <scope>NUCLEOTIDE SEQUENCE [LARGE SCALE GENOMIC DNA]</scope>
    <source>
        <strain evidence="1 2">CMES1059</strain>
    </source>
</reference>
<keyword evidence="2" id="KW-1185">Reference proteome</keyword>
<dbReference type="EMBL" id="VUJX02000014">
    <property type="protein sequence ID" value="KAL0929776.1"/>
    <property type="molecule type" value="Genomic_DNA"/>
</dbReference>
<sequence length="475" mass="52074">MSNVTVENVDPTLIDWDGPNDPENPQNWPKSRKFVNLALMSILTIISPLGSSMFAPGVPDLMTEFETDSSILATFVVSIYFLGFAFGPLVVAPLSEIYGRVYVYHTGNISFTVFSVGAALSINVNMLMTFRFLMGVVGSVPTTIGVGSIIDVMPLESRGRALSIWALGPLLGPSLGPVIGGFLIERAGWRWVYWLLAILGGAFAVLALIVMRETYAPVLLQRKTQALRELTGDSTLRSKLDVHGSKRLKMALIRPLKFLLATPLVTIIASYIGILYGTSYLLITTFSFVYAGQYGFGKGVIGLTFLPSGLGMMVGVLTFGHIQDFLVKRSKRNMQPGEVYRPEIKLTPWLTLPLSIIPPIGLLLYGWTTQYKVFFIVPMIGVFLFSFSLSGLTMTVQNYQMDSYPRYAASASAAVMLSRSLIGALMPLGGLKMYDTLGLGWGNSLLAFLSLALIPIPLLLFSFGERIRQRFDPVL</sequence>
<proteinExistence type="predicted"/>
<protein>
    <submittedName>
        <fullName evidence="1">Polyamine transporter 3</fullName>
    </submittedName>
</protein>
<gene>
    <name evidence="1" type="ORF">CTRU02_215206</name>
</gene>
<dbReference type="Proteomes" id="UP000805649">
    <property type="component" value="Unassembled WGS sequence"/>
</dbReference>